<reference evidence="4" key="1">
    <citation type="journal article" date="2019" name="Int. J. Syst. Evol. Microbiol.">
        <title>The Global Catalogue of Microorganisms (GCM) 10K type strain sequencing project: providing services to taxonomists for standard genome sequencing and annotation.</title>
        <authorList>
            <consortium name="The Broad Institute Genomics Platform"/>
            <consortium name="The Broad Institute Genome Sequencing Center for Infectious Disease"/>
            <person name="Wu L."/>
            <person name="Ma J."/>
        </authorList>
    </citation>
    <scope>NUCLEOTIDE SEQUENCE [LARGE SCALE GENOMIC DNA]</scope>
    <source>
        <strain evidence="4">JCM 18542</strain>
    </source>
</reference>
<feature type="region of interest" description="Disordered" evidence="1">
    <location>
        <begin position="1"/>
        <end position="26"/>
    </location>
</feature>
<keyword evidence="2" id="KW-1133">Transmembrane helix</keyword>
<evidence type="ECO:0000256" key="1">
    <source>
        <dbReference type="SAM" id="MobiDB-lite"/>
    </source>
</evidence>
<name>A0ABP9CG48_9ACTN</name>
<gene>
    <name evidence="3" type="ORF">GCM10023353_13440</name>
</gene>
<keyword evidence="2" id="KW-0812">Transmembrane</keyword>
<keyword evidence="2" id="KW-0472">Membrane</keyword>
<evidence type="ECO:0000256" key="2">
    <source>
        <dbReference type="SAM" id="Phobius"/>
    </source>
</evidence>
<accession>A0ABP9CG48</accession>
<proteinExistence type="predicted"/>
<protein>
    <recommendedName>
        <fullName evidence="5">DUF2933 domain-containing protein</fullName>
    </recommendedName>
</protein>
<evidence type="ECO:0000313" key="3">
    <source>
        <dbReference type="EMBL" id="GAA4810455.1"/>
    </source>
</evidence>
<sequence>MVRVSDAPTPASTTRPGTTIEPGTTGHPVSTAIIRLGIVLFAAGLIAIVISFAAPVFHTHLSTYFYFAAMLCPLGMIIGVVGALASGRRQRA</sequence>
<feature type="transmembrane region" description="Helical" evidence="2">
    <location>
        <begin position="36"/>
        <end position="58"/>
    </location>
</feature>
<organism evidence="3 4">
    <name type="scientific">Tomitella cavernea</name>
    <dbReference type="NCBI Taxonomy" id="1387982"/>
    <lineage>
        <taxon>Bacteria</taxon>
        <taxon>Bacillati</taxon>
        <taxon>Actinomycetota</taxon>
        <taxon>Actinomycetes</taxon>
        <taxon>Mycobacteriales</taxon>
        <taxon>Tomitella</taxon>
    </lineage>
</organism>
<evidence type="ECO:0008006" key="5">
    <source>
        <dbReference type="Google" id="ProtNLM"/>
    </source>
</evidence>
<dbReference type="EMBL" id="BAABKQ010000001">
    <property type="protein sequence ID" value="GAA4810455.1"/>
    <property type="molecule type" value="Genomic_DNA"/>
</dbReference>
<evidence type="ECO:0000313" key="4">
    <source>
        <dbReference type="Proteomes" id="UP001500839"/>
    </source>
</evidence>
<comment type="caution">
    <text evidence="3">The sequence shown here is derived from an EMBL/GenBank/DDBJ whole genome shotgun (WGS) entry which is preliminary data.</text>
</comment>
<feature type="transmembrane region" description="Helical" evidence="2">
    <location>
        <begin position="64"/>
        <end position="85"/>
    </location>
</feature>
<keyword evidence="4" id="KW-1185">Reference proteome</keyword>
<dbReference type="Proteomes" id="UP001500839">
    <property type="component" value="Unassembled WGS sequence"/>
</dbReference>